<evidence type="ECO:0000256" key="2">
    <source>
        <dbReference type="ARBA" id="ARBA00022555"/>
    </source>
</evidence>
<keyword evidence="3 7" id="KW-0378">Hydrolase</keyword>
<feature type="active site" description="Proton acceptor" evidence="7">
    <location>
        <position position="19"/>
    </location>
</feature>
<name>A0ABW9UWI4_9SPHN</name>
<evidence type="ECO:0000256" key="3">
    <source>
        <dbReference type="ARBA" id="ARBA00022801"/>
    </source>
</evidence>
<dbReference type="EC" id="3.1.1.29" evidence="1 7"/>
<reference evidence="8 9" key="1">
    <citation type="submission" date="2019-12" db="EMBL/GenBank/DDBJ databases">
        <title>Genomic-based taxomic classification of the family Erythrobacteraceae.</title>
        <authorList>
            <person name="Xu L."/>
        </authorList>
    </citation>
    <scope>NUCLEOTIDE SEQUENCE [LARGE SCALE GENOMIC DNA]</scope>
    <source>
        <strain evidence="8 9">H32</strain>
    </source>
</reference>
<dbReference type="InterPro" id="IPR036416">
    <property type="entry name" value="Pept_tRNA_hydro_sf"/>
</dbReference>
<feature type="site" description="Discriminates between blocked and unblocked aminoacyl-tRNA" evidence="7">
    <location>
        <position position="9"/>
    </location>
</feature>
<dbReference type="SUPFAM" id="SSF53178">
    <property type="entry name" value="Peptidyl-tRNA hydrolase-like"/>
    <property type="match status" value="1"/>
</dbReference>
<dbReference type="EMBL" id="WTYO01000002">
    <property type="protein sequence ID" value="MXO68279.1"/>
    <property type="molecule type" value="Genomic_DNA"/>
</dbReference>
<dbReference type="InterPro" id="IPR001328">
    <property type="entry name" value="Pept_tRNA_hydro"/>
</dbReference>
<gene>
    <name evidence="7" type="primary">pth</name>
    <name evidence="8" type="ORF">GRI72_05490</name>
</gene>
<keyword evidence="2 7" id="KW-0820">tRNA-binding</keyword>
<feature type="site" description="Stabilizes the basic form of H active site to accept a proton" evidence="7">
    <location>
        <position position="91"/>
    </location>
</feature>
<comment type="subunit">
    <text evidence="7">Monomer.</text>
</comment>
<keyword evidence="4 7" id="KW-0694">RNA-binding</keyword>
<protein>
    <recommendedName>
        <fullName evidence="6 7">Peptidyl-tRNA hydrolase</fullName>
        <shortName evidence="7">Pth</shortName>
        <ecNumber evidence="1 7">3.1.1.29</ecNumber>
    </recommendedName>
</protein>
<comment type="subcellular location">
    <subcellularLocation>
        <location evidence="7">Cytoplasm</location>
    </subcellularLocation>
</comment>
<sequence>MQIWAGLGNPGPQYALHRHNVGFMACDVIAEMHGFGPVQKKFSGWVQEGRIGGEKILLLKPATFMNQSGRSVGEALRFYKLGMEDLTVFHDELDLAPFKIKVRTGGGLAGHNGLRSINQHLGGPDFHRVRIGIGHPGHKDRVTGHVLGNYAKGEMEALTDMLAAIGAEAEWLAKGDPARFMSDVALRMNG</sequence>
<dbReference type="InterPro" id="IPR018171">
    <property type="entry name" value="Pept_tRNA_hydro_CS"/>
</dbReference>
<dbReference type="PROSITE" id="PS01196">
    <property type="entry name" value="PEPT_TRNA_HYDROL_2"/>
    <property type="match status" value="1"/>
</dbReference>
<dbReference type="RefSeq" id="WP_160732927.1">
    <property type="nucleotide sequence ID" value="NZ_WTYO01000002.1"/>
</dbReference>
<dbReference type="CDD" id="cd00462">
    <property type="entry name" value="PTH"/>
    <property type="match status" value="1"/>
</dbReference>
<dbReference type="Gene3D" id="3.40.50.1470">
    <property type="entry name" value="Peptidyl-tRNA hydrolase"/>
    <property type="match status" value="1"/>
</dbReference>
<proteinExistence type="inferred from homology"/>
<keyword evidence="9" id="KW-1185">Reference proteome</keyword>
<evidence type="ECO:0000256" key="4">
    <source>
        <dbReference type="ARBA" id="ARBA00022884"/>
    </source>
</evidence>
<dbReference type="PANTHER" id="PTHR17224">
    <property type="entry name" value="PEPTIDYL-TRNA HYDROLASE"/>
    <property type="match status" value="1"/>
</dbReference>
<evidence type="ECO:0000256" key="6">
    <source>
        <dbReference type="ARBA" id="ARBA00050038"/>
    </source>
</evidence>
<dbReference type="GO" id="GO:0004045">
    <property type="term" value="F:peptidyl-tRNA hydrolase activity"/>
    <property type="evidence" value="ECO:0007669"/>
    <property type="project" value="UniProtKB-EC"/>
</dbReference>
<comment type="similarity">
    <text evidence="5 7">Belongs to the PTH family.</text>
</comment>
<comment type="function">
    <text evidence="7">Catalyzes the release of premature peptidyl moieties from peptidyl-tRNA molecules trapped in stalled 50S ribosomal subunits, and thus maintains levels of free tRNAs and 50S ribosomes.</text>
</comment>
<organism evidence="8 9">
    <name type="scientific">Pelagerythrobacter marinus</name>
    <dbReference type="NCBI Taxonomy" id="538382"/>
    <lineage>
        <taxon>Bacteria</taxon>
        <taxon>Pseudomonadati</taxon>
        <taxon>Pseudomonadota</taxon>
        <taxon>Alphaproteobacteria</taxon>
        <taxon>Sphingomonadales</taxon>
        <taxon>Erythrobacteraceae</taxon>
        <taxon>Pelagerythrobacter</taxon>
    </lineage>
</organism>
<feature type="binding site" evidence="7">
    <location>
        <position position="112"/>
    </location>
    <ligand>
        <name>tRNA</name>
        <dbReference type="ChEBI" id="CHEBI:17843"/>
    </ligand>
</feature>
<evidence type="ECO:0000313" key="8">
    <source>
        <dbReference type="EMBL" id="MXO68279.1"/>
    </source>
</evidence>
<accession>A0ABW9UWI4</accession>
<evidence type="ECO:0000313" key="9">
    <source>
        <dbReference type="Proteomes" id="UP000444401"/>
    </source>
</evidence>
<comment type="caution">
    <text evidence="8">The sequence shown here is derived from an EMBL/GenBank/DDBJ whole genome shotgun (WGS) entry which is preliminary data.</text>
</comment>
<feature type="binding site" evidence="7">
    <location>
        <position position="66"/>
    </location>
    <ligand>
        <name>tRNA</name>
        <dbReference type="ChEBI" id="CHEBI:17843"/>
    </ligand>
</feature>
<feature type="binding site" evidence="7">
    <location>
        <position position="14"/>
    </location>
    <ligand>
        <name>tRNA</name>
        <dbReference type="ChEBI" id="CHEBI:17843"/>
    </ligand>
</feature>
<dbReference type="Proteomes" id="UP000444401">
    <property type="component" value="Unassembled WGS sequence"/>
</dbReference>
<comment type="function">
    <text evidence="7">Hydrolyzes ribosome-free peptidyl-tRNAs (with 1 or more amino acids incorporated), which drop off the ribosome during protein synthesis, or as a result of ribosome stalling.</text>
</comment>
<dbReference type="NCBIfam" id="TIGR00447">
    <property type="entry name" value="pth"/>
    <property type="match status" value="1"/>
</dbReference>
<evidence type="ECO:0000256" key="5">
    <source>
        <dbReference type="ARBA" id="ARBA00038063"/>
    </source>
</evidence>
<feature type="binding site" evidence="7">
    <location>
        <position position="64"/>
    </location>
    <ligand>
        <name>tRNA</name>
        <dbReference type="ChEBI" id="CHEBI:17843"/>
    </ligand>
</feature>
<dbReference type="PANTHER" id="PTHR17224:SF1">
    <property type="entry name" value="PEPTIDYL-TRNA HYDROLASE"/>
    <property type="match status" value="1"/>
</dbReference>
<keyword evidence="7" id="KW-0963">Cytoplasm</keyword>
<dbReference type="Pfam" id="PF01195">
    <property type="entry name" value="Pept_tRNA_hydro"/>
    <property type="match status" value="1"/>
</dbReference>
<dbReference type="HAMAP" id="MF_00083">
    <property type="entry name" value="Pept_tRNA_hydro_bact"/>
    <property type="match status" value="1"/>
</dbReference>
<evidence type="ECO:0000256" key="7">
    <source>
        <dbReference type="HAMAP-Rule" id="MF_00083"/>
    </source>
</evidence>
<evidence type="ECO:0000256" key="1">
    <source>
        <dbReference type="ARBA" id="ARBA00013260"/>
    </source>
</evidence>
<comment type="catalytic activity">
    <reaction evidence="7">
        <text>an N-acyl-L-alpha-aminoacyl-tRNA + H2O = an N-acyl-L-amino acid + a tRNA + H(+)</text>
        <dbReference type="Rhea" id="RHEA:54448"/>
        <dbReference type="Rhea" id="RHEA-COMP:10123"/>
        <dbReference type="Rhea" id="RHEA-COMP:13883"/>
        <dbReference type="ChEBI" id="CHEBI:15377"/>
        <dbReference type="ChEBI" id="CHEBI:15378"/>
        <dbReference type="ChEBI" id="CHEBI:59874"/>
        <dbReference type="ChEBI" id="CHEBI:78442"/>
        <dbReference type="ChEBI" id="CHEBI:138191"/>
        <dbReference type="EC" id="3.1.1.29"/>
    </reaction>
</comment>